<dbReference type="PROSITE" id="PS50011">
    <property type="entry name" value="PROTEIN_KINASE_DOM"/>
    <property type="match status" value="1"/>
</dbReference>
<evidence type="ECO:0000256" key="9">
    <source>
        <dbReference type="SAM" id="MobiDB-lite"/>
    </source>
</evidence>
<organism evidence="11 12">
    <name type="scientific">Gonapodya prolifera (strain JEL478)</name>
    <name type="common">Monoblepharis prolifera</name>
    <dbReference type="NCBI Taxonomy" id="1344416"/>
    <lineage>
        <taxon>Eukaryota</taxon>
        <taxon>Fungi</taxon>
        <taxon>Fungi incertae sedis</taxon>
        <taxon>Chytridiomycota</taxon>
        <taxon>Chytridiomycota incertae sedis</taxon>
        <taxon>Monoblepharidomycetes</taxon>
        <taxon>Monoblepharidales</taxon>
        <taxon>Gonapodyaceae</taxon>
        <taxon>Gonapodya</taxon>
    </lineage>
</organism>
<comment type="catalytic activity">
    <reaction evidence="8">
        <text>L-seryl-[protein] + ATP = O-phospho-L-seryl-[protein] + ADP + H(+)</text>
        <dbReference type="Rhea" id="RHEA:17989"/>
        <dbReference type="Rhea" id="RHEA-COMP:9863"/>
        <dbReference type="Rhea" id="RHEA-COMP:11604"/>
        <dbReference type="ChEBI" id="CHEBI:15378"/>
        <dbReference type="ChEBI" id="CHEBI:29999"/>
        <dbReference type="ChEBI" id="CHEBI:30616"/>
        <dbReference type="ChEBI" id="CHEBI:83421"/>
        <dbReference type="ChEBI" id="CHEBI:456216"/>
        <dbReference type="EC" id="2.7.11.1"/>
    </reaction>
</comment>
<feature type="region of interest" description="Disordered" evidence="9">
    <location>
        <begin position="423"/>
        <end position="442"/>
    </location>
</feature>
<keyword evidence="2" id="KW-0723">Serine/threonine-protein kinase</keyword>
<evidence type="ECO:0000256" key="2">
    <source>
        <dbReference type="ARBA" id="ARBA00022527"/>
    </source>
</evidence>
<feature type="compositionally biased region" description="Polar residues" evidence="9">
    <location>
        <begin position="425"/>
        <end position="434"/>
    </location>
</feature>
<dbReference type="InterPro" id="IPR011009">
    <property type="entry name" value="Kinase-like_dom_sf"/>
</dbReference>
<keyword evidence="12" id="KW-1185">Reference proteome</keyword>
<feature type="compositionally biased region" description="Acidic residues" evidence="9">
    <location>
        <begin position="484"/>
        <end position="501"/>
    </location>
</feature>
<evidence type="ECO:0000256" key="1">
    <source>
        <dbReference type="ARBA" id="ARBA00012513"/>
    </source>
</evidence>
<gene>
    <name evidence="11" type="ORF">M427DRAFT_250223</name>
</gene>
<keyword evidence="6" id="KW-0067">ATP-binding</keyword>
<keyword evidence="3" id="KW-0808">Transferase</keyword>
<comment type="catalytic activity">
    <reaction evidence="7">
        <text>L-threonyl-[protein] + ATP = O-phospho-L-threonyl-[protein] + ADP + H(+)</text>
        <dbReference type="Rhea" id="RHEA:46608"/>
        <dbReference type="Rhea" id="RHEA-COMP:11060"/>
        <dbReference type="Rhea" id="RHEA-COMP:11605"/>
        <dbReference type="ChEBI" id="CHEBI:15378"/>
        <dbReference type="ChEBI" id="CHEBI:30013"/>
        <dbReference type="ChEBI" id="CHEBI:30616"/>
        <dbReference type="ChEBI" id="CHEBI:61977"/>
        <dbReference type="ChEBI" id="CHEBI:456216"/>
        <dbReference type="EC" id="2.7.11.1"/>
    </reaction>
</comment>
<dbReference type="OrthoDB" id="541276at2759"/>
<keyword evidence="5 11" id="KW-0418">Kinase</keyword>
<dbReference type="AlphaFoldDB" id="A0A138ZY01"/>
<evidence type="ECO:0000313" key="12">
    <source>
        <dbReference type="Proteomes" id="UP000070544"/>
    </source>
</evidence>
<proteinExistence type="predicted"/>
<dbReference type="Proteomes" id="UP000070544">
    <property type="component" value="Unassembled WGS sequence"/>
</dbReference>
<dbReference type="PANTHER" id="PTHR24343">
    <property type="entry name" value="SERINE/THREONINE KINASE"/>
    <property type="match status" value="1"/>
</dbReference>
<dbReference type="GO" id="GO:0005524">
    <property type="term" value="F:ATP binding"/>
    <property type="evidence" value="ECO:0007669"/>
    <property type="project" value="UniProtKB-KW"/>
</dbReference>
<evidence type="ECO:0000256" key="8">
    <source>
        <dbReference type="ARBA" id="ARBA00048679"/>
    </source>
</evidence>
<dbReference type="InterPro" id="IPR000719">
    <property type="entry name" value="Prot_kinase_dom"/>
</dbReference>
<dbReference type="Gene3D" id="1.10.510.10">
    <property type="entry name" value="Transferase(Phosphotransferase) domain 1"/>
    <property type="match status" value="2"/>
</dbReference>
<protein>
    <recommendedName>
        <fullName evidence="1">non-specific serine/threonine protein kinase</fullName>
        <ecNumber evidence="1">2.7.11.1</ecNumber>
    </recommendedName>
</protein>
<dbReference type="STRING" id="1344416.A0A138ZY01"/>
<accession>A0A138ZY01</accession>
<evidence type="ECO:0000256" key="3">
    <source>
        <dbReference type="ARBA" id="ARBA00022679"/>
    </source>
</evidence>
<name>A0A138ZY01_GONPJ</name>
<dbReference type="EMBL" id="KQ965885">
    <property type="protein sequence ID" value="KXS09155.1"/>
    <property type="molecule type" value="Genomic_DNA"/>
</dbReference>
<feature type="domain" description="Protein kinase" evidence="10">
    <location>
        <begin position="1"/>
        <end position="386"/>
    </location>
</feature>
<feature type="region of interest" description="Disordered" evidence="9">
    <location>
        <begin position="482"/>
        <end position="501"/>
    </location>
</feature>
<evidence type="ECO:0000256" key="4">
    <source>
        <dbReference type="ARBA" id="ARBA00022741"/>
    </source>
</evidence>
<evidence type="ECO:0000256" key="7">
    <source>
        <dbReference type="ARBA" id="ARBA00047899"/>
    </source>
</evidence>
<evidence type="ECO:0000256" key="6">
    <source>
        <dbReference type="ARBA" id="ARBA00022840"/>
    </source>
</evidence>
<evidence type="ECO:0000313" key="11">
    <source>
        <dbReference type="EMBL" id="KXS09155.1"/>
    </source>
</evidence>
<sequence length="501" mass="53873">MAEETDRRGGVAFTVMEYLPGGNLRHALSRGYLRTQAIVDGIFVQSVRALLWVHGVGVAHRDVKLENIMWHPARREVKLTDLGNCEIFWASTPTAPDPENPDAPQFMDRGHGEKWSAPAVAAEPIGGSESLEVGHMVNRGVRRPMRQLAGGAVRPVSRASEDEHGVPLGPQTYMQMVGLAPGQAGWYARSHLAALHTATEDSAAGGATWQGGDAKGGPEVPGWLPPSLRAETPVRLSFGVVGTNSYIAPEQFGGLGKDPTAGTDGWYDSRQVDVWMAGVLYVYLCTQKYPWHAATSTDHFYQTWLKKRTNAVIDNLGNQPGTHLAPPQQHTPSLTSFFTKSNPAEKIPESARMKDPQGAKEMIRWMLDPDADKRATLIDVANSKWFRDMARRYDEEEEKLYKSGYGASTAMAPSRIGLPAGRVSVGSSAPSTESGIPGDGQNKPGFLAGLGLVSGSVGDLLPGAKTGEAAAGKVKAMVGLGSETFEDDLDDDGGEDDVTFR</sequence>
<dbReference type="EC" id="2.7.11.1" evidence="1"/>
<dbReference type="GO" id="GO:0005829">
    <property type="term" value="C:cytosol"/>
    <property type="evidence" value="ECO:0007669"/>
    <property type="project" value="TreeGrafter"/>
</dbReference>
<dbReference type="GO" id="GO:0004674">
    <property type="term" value="F:protein serine/threonine kinase activity"/>
    <property type="evidence" value="ECO:0007669"/>
    <property type="project" value="UniProtKB-KW"/>
</dbReference>
<reference evidence="11 12" key="1">
    <citation type="journal article" date="2015" name="Genome Biol. Evol.">
        <title>Phylogenomic analyses indicate that early fungi evolved digesting cell walls of algal ancestors of land plants.</title>
        <authorList>
            <person name="Chang Y."/>
            <person name="Wang S."/>
            <person name="Sekimoto S."/>
            <person name="Aerts A.L."/>
            <person name="Choi C."/>
            <person name="Clum A."/>
            <person name="LaButti K.M."/>
            <person name="Lindquist E.A."/>
            <person name="Yee Ngan C."/>
            <person name="Ohm R.A."/>
            <person name="Salamov A.A."/>
            <person name="Grigoriev I.V."/>
            <person name="Spatafora J.W."/>
            <person name="Berbee M.L."/>
        </authorList>
    </citation>
    <scope>NUCLEOTIDE SEQUENCE [LARGE SCALE GENOMIC DNA]</scope>
    <source>
        <strain evidence="11 12">JEL478</strain>
    </source>
</reference>
<keyword evidence="4" id="KW-0547">Nucleotide-binding</keyword>
<dbReference type="SUPFAM" id="SSF56112">
    <property type="entry name" value="Protein kinase-like (PK-like)"/>
    <property type="match status" value="1"/>
</dbReference>
<evidence type="ECO:0000259" key="10">
    <source>
        <dbReference type="PROSITE" id="PS50011"/>
    </source>
</evidence>
<dbReference type="Pfam" id="PF00069">
    <property type="entry name" value="Pkinase"/>
    <property type="match status" value="2"/>
</dbReference>
<dbReference type="SMART" id="SM00220">
    <property type="entry name" value="S_TKc"/>
    <property type="match status" value="1"/>
</dbReference>
<evidence type="ECO:0000256" key="5">
    <source>
        <dbReference type="ARBA" id="ARBA00022777"/>
    </source>
</evidence>
<dbReference type="PANTHER" id="PTHR24343:SF558">
    <property type="entry name" value="PROTEIN KINASE DOMAIN-CONTAINING PROTEIN"/>
    <property type="match status" value="1"/>
</dbReference>